<accession>A0A3E4N987</accession>
<evidence type="ECO:0000313" key="5">
    <source>
        <dbReference type="Proteomes" id="UP000261210"/>
    </source>
</evidence>
<name>A0A3E4N987_9BACE</name>
<dbReference type="Proteomes" id="UP000284417">
    <property type="component" value="Unassembled WGS sequence"/>
</dbReference>
<feature type="chain" id="PRO_5036337745" evidence="1">
    <location>
        <begin position="22"/>
        <end position="480"/>
    </location>
</feature>
<proteinExistence type="predicted"/>
<feature type="signal peptide" evidence="1">
    <location>
        <begin position="1"/>
        <end position="21"/>
    </location>
</feature>
<dbReference type="Pfam" id="PF08522">
    <property type="entry name" value="BT_3987-like_N"/>
    <property type="match status" value="2"/>
</dbReference>
<evidence type="ECO:0000259" key="2">
    <source>
        <dbReference type="Pfam" id="PF08522"/>
    </source>
</evidence>
<evidence type="ECO:0000313" key="3">
    <source>
        <dbReference type="EMBL" id="RGK59221.1"/>
    </source>
</evidence>
<evidence type="ECO:0000256" key="1">
    <source>
        <dbReference type="SAM" id="SignalP"/>
    </source>
</evidence>
<dbReference type="AlphaFoldDB" id="A0A3E4N987"/>
<dbReference type="InterPro" id="IPR013728">
    <property type="entry name" value="BT_3987-like_N"/>
</dbReference>
<feature type="domain" description="BT-3987-like N-terminal" evidence="2">
    <location>
        <begin position="188"/>
        <end position="293"/>
    </location>
</feature>
<protein>
    <submittedName>
        <fullName evidence="3">DUF1735 domain-containing protein</fullName>
    </submittedName>
</protein>
<dbReference type="PROSITE" id="PS51257">
    <property type="entry name" value="PROKAR_LIPOPROTEIN"/>
    <property type="match status" value="1"/>
</dbReference>
<dbReference type="Proteomes" id="UP000261210">
    <property type="component" value="Unassembled WGS sequence"/>
</dbReference>
<dbReference type="SUPFAM" id="SSF49785">
    <property type="entry name" value="Galactose-binding domain-like"/>
    <property type="match status" value="1"/>
</dbReference>
<dbReference type="RefSeq" id="WP_117684541.1">
    <property type="nucleotide sequence ID" value="NZ_JADNHC010000071.1"/>
</dbReference>
<gene>
    <name evidence="4" type="ORF">DW042_23520</name>
    <name evidence="3" type="ORF">DXD03_18115</name>
</gene>
<sequence>MKKKYLFLLLGGCLMALFSCDNNESDYQDLFPEEYHKILYIKDSGSVELELSQLSSTPTYNYSFIVCKAGSNPTLEANAHIEVMSQKELDEKYSIPEAVNYKVLPKKTYSLENSELLFTSEELHKYCNVSLTPSIIKELLEEGNPSNLWVLPLKLVSASDSVNSDKNILFLKIVAVNTPTIKFSNASKKVNFGNSSSLSVNVGAEIVNVSNNQWNFSCEVDYASDATVLLDEYNQNNPAFKCVLMPTQNVAFSIKTFEFEQGDSKSMKDLVLNITSDGLISGTNYFVPIKFVSCTEEGFVLENPYYLIVTNPFGNNAKITLNPEQLSSPHSEQNHEGRLECLVDNNRDTFWHAWYSKYVSSEIGYYFDVKLPAPISDFSIGYTTRSGDYHEDPVTIYLYGSNIGDDNLSNWTLIATLNSETDALPTTASTDYKSSVFTASASFSYLRFACPRSMRMGEIRYPGSGRDGSLNLAEFRLWGK</sequence>
<dbReference type="EMBL" id="QROC01000057">
    <property type="protein sequence ID" value="RHK89337.1"/>
    <property type="molecule type" value="Genomic_DNA"/>
</dbReference>
<dbReference type="Gene3D" id="2.60.120.260">
    <property type="entry name" value="Galactose-binding domain-like"/>
    <property type="match status" value="1"/>
</dbReference>
<feature type="domain" description="BT-3987-like N-terminal" evidence="2">
    <location>
        <begin position="37"/>
        <end position="161"/>
    </location>
</feature>
<keyword evidence="1" id="KW-0732">Signal</keyword>
<evidence type="ECO:0000313" key="4">
    <source>
        <dbReference type="EMBL" id="RHK89337.1"/>
    </source>
</evidence>
<dbReference type="InterPro" id="IPR008979">
    <property type="entry name" value="Galactose-bd-like_sf"/>
</dbReference>
<organism evidence="3 5">
    <name type="scientific">Bacteroides xylanisolvens</name>
    <dbReference type="NCBI Taxonomy" id="371601"/>
    <lineage>
        <taxon>Bacteria</taxon>
        <taxon>Pseudomonadati</taxon>
        <taxon>Bacteroidota</taxon>
        <taxon>Bacteroidia</taxon>
        <taxon>Bacteroidales</taxon>
        <taxon>Bacteroidaceae</taxon>
        <taxon>Bacteroides</taxon>
    </lineage>
</organism>
<dbReference type="EMBL" id="QSQU01000030">
    <property type="protein sequence ID" value="RGK59221.1"/>
    <property type="molecule type" value="Genomic_DNA"/>
</dbReference>
<reference evidence="5 6" key="1">
    <citation type="submission" date="2018-08" db="EMBL/GenBank/DDBJ databases">
        <title>A genome reference for cultivated species of the human gut microbiota.</title>
        <authorList>
            <person name="Zou Y."/>
            <person name="Xue W."/>
            <person name="Luo G."/>
        </authorList>
    </citation>
    <scope>NUCLEOTIDE SEQUENCE [LARGE SCALE GENOMIC DNA]</scope>
    <source>
        <strain evidence="4 6">AF39-6AC</strain>
        <strain evidence="3 5">TF10-34</strain>
    </source>
</reference>
<dbReference type="Gene3D" id="2.60.40.1740">
    <property type="entry name" value="hypothetical protein (bacova_03559)"/>
    <property type="match status" value="2"/>
</dbReference>
<evidence type="ECO:0000313" key="6">
    <source>
        <dbReference type="Proteomes" id="UP000284417"/>
    </source>
</evidence>
<comment type="caution">
    <text evidence="3">The sequence shown here is derived from an EMBL/GenBank/DDBJ whole genome shotgun (WGS) entry which is preliminary data.</text>
</comment>